<dbReference type="EMBL" id="OBEJ01000002">
    <property type="protein sequence ID" value="SNZ12973.1"/>
    <property type="molecule type" value="Genomic_DNA"/>
</dbReference>
<evidence type="ECO:0000313" key="4">
    <source>
        <dbReference type="Proteomes" id="UP000219453"/>
    </source>
</evidence>
<feature type="compositionally biased region" description="Basic and acidic residues" evidence="1">
    <location>
        <begin position="118"/>
        <end position="138"/>
    </location>
</feature>
<evidence type="ECO:0000313" key="3">
    <source>
        <dbReference type="EMBL" id="SNZ12973.1"/>
    </source>
</evidence>
<feature type="compositionally biased region" description="Low complexity" evidence="1">
    <location>
        <begin position="179"/>
        <end position="188"/>
    </location>
</feature>
<gene>
    <name evidence="3" type="ORF">SAMN06269185_2000</name>
</gene>
<feature type="compositionally biased region" description="Basic and acidic residues" evidence="1">
    <location>
        <begin position="148"/>
        <end position="157"/>
    </location>
</feature>
<proteinExistence type="predicted"/>
<sequence>MTDIDAVDERLRAVERAVADGDADADLVDPTGELTERVDDLESTTAEIEAGLQAVRGYVGEVRSTDDDLAARADAALAAVDDAEDGLDDIRERLDAVEKRLQDGGVEMPKPSQDAESDGSRPDADRGGDTSDIGRDDATPSPDPSPRGTDRPGDRRRPPTRGDGAATEHATDHRTRNAPRQPRQQRQPAGSQTATPRSADTRRHCPHCGVTRGDDHTTRPDQPENHHSDERDADPIEDVDEQGIVARLRNAL</sequence>
<feature type="compositionally biased region" description="Polar residues" evidence="1">
    <location>
        <begin position="189"/>
        <end position="198"/>
    </location>
</feature>
<keyword evidence="4" id="KW-1185">Reference proteome</keyword>
<evidence type="ECO:0000256" key="1">
    <source>
        <dbReference type="SAM" id="MobiDB-lite"/>
    </source>
</evidence>
<feature type="region of interest" description="Disordered" evidence="1">
    <location>
        <begin position="98"/>
        <end position="243"/>
    </location>
</feature>
<dbReference type="Pfam" id="PF23991">
    <property type="entry name" value="DUF7310"/>
    <property type="match status" value="1"/>
</dbReference>
<name>A0A285NVM1_NATPI</name>
<feature type="compositionally biased region" description="Basic and acidic residues" evidence="1">
    <location>
        <begin position="212"/>
        <end position="234"/>
    </location>
</feature>
<dbReference type="RefSeq" id="WP_097008913.1">
    <property type="nucleotide sequence ID" value="NZ_OBEJ01000002.1"/>
</dbReference>
<dbReference type="InterPro" id="IPR055734">
    <property type="entry name" value="DUF7310"/>
</dbReference>
<evidence type="ECO:0000259" key="2">
    <source>
        <dbReference type="Pfam" id="PF23991"/>
    </source>
</evidence>
<accession>A0A285NVM1</accession>
<reference evidence="3 4" key="1">
    <citation type="submission" date="2017-09" db="EMBL/GenBank/DDBJ databases">
        <authorList>
            <person name="Ehlers B."/>
            <person name="Leendertz F.H."/>
        </authorList>
    </citation>
    <scope>NUCLEOTIDE SEQUENCE [LARGE SCALE GENOMIC DNA]</scope>
    <source>
        <strain evidence="3 4">DSM 27208</strain>
    </source>
</reference>
<dbReference type="AlphaFoldDB" id="A0A285NVM1"/>
<dbReference type="Proteomes" id="UP000219453">
    <property type="component" value="Unassembled WGS sequence"/>
</dbReference>
<protein>
    <recommendedName>
        <fullName evidence="2">DUF7310 domain-containing protein</fullName>
    </recommendedName>
</protein>
<feature type="domain" description="DUF7310" evidence="2">
    <location>
        <begin position="7"/>
        <end position="81"/>
    </location>
</feature>
<organism evidence="3 4">
    <name type="scientific">Natronoarchaeum philippinense</name>
    <dbReference type="NCBI Taxonomy" id="558529"/>
    <lineage>
        <taxon>Archaea</taxon>
        <taxon>Methanobacteriati</taxon>
        <taxon>Methanobacteriota</taxon>
        <taxon>Stenosarchaea group</taxon>
        <taxon>Halobacteria</taxon>
        <taxon>Halobacteriales</taxon>
        <taxon>Natronoarchaeaceae</taxon>
    </lineage>
</organism>